<accession>A0ABU3K6N6</accession>
<dbReference type="Pfam" id="PF01551">
    <property type="entry name" value="Peptidase_M23"/>
    <property type="match status" value="1"/>
</dbReference>
<dbReference type="InterPro" id="IPR016047">
    <property type="entry name" value="M23ase_b-sheet_dom"/>
</dbReference>
<dbReference type="CDD" id="cd12797">
    <property type="entry name" value="M23_peptidase"/>
    <property type="match status" value="1"/>
</dbReference>
<keyword evidence="1" id="KW-1133">Transmembrane helix</keyword>
<dbReference type="PANTHER" id="PTHR21666:SF270">
    <property type="entry name" value="MUREIN HYDROLASE ACTIVATOR ENVC"/>
    <property type="match status" value="1"/>
</dbReference>
<reference evidence="3 4" key="1">
    <citation type="journal article" date="2023" name="ISME J.">
        <title>Cultivation and genomic characterization of novel and ubiquitous marine nitrite-oxidizing bacteria from the Nitrospirales.</title>
        <authorList>
            <person name="Mueller A.J."/>
            <person name="Daebeler A."/>
            <person name="Herbold C.W."/>
            <person name="Kirkegaard R.H."/>
            <person name="Daims H."/>
        </authorList>
    </citation>
    <scope>NUCLEOTIDE SEQUENCE [LARGE SCALE GENOMIC DNA]</scope>
    <source>
        <strain evidence="3 4">EB</strain>
    </source>
</reference>
<keyword evidence="1" id="KW-0812">Transmembrane</keyword>
<dbReference type="PANTHER" id="PTHR21666">
    <property type="entry name" value="PEPTIDASE-RELATED"/>
    <property type="match status" value="1"/>
</dbReference>
<protein>
    <submittedName>
        <fullName evidence="3">M23 family metallopeptidase</fullName>
    </submittedName>
</protein>
<comment type="caution">
    <text evidence="3">The sequence shown here is derived from an EMBL/GenBank/DDBJ whole genome shotgun (WGS) entry which is preliminary data.</text>
</comment>
<dbReference type="Gene3D" id="2.70.70.10">
    <property type="entry name" value="Glucose Permease (Domain IIA)"/>
    <property type="match status" value="1"/>
</dbReference>
<evidence type="ECO:0000259" key="2">
    <source>
        <dbReference type="Pfam" id="PF01551"/>
    </source>
</evidence>
<dbReference type="EMBL" id="JAQOUE010000001">
    <property type="protein sequence ID" value="MDT7042032.1"/>
    <property type="molecule type" value="Genomic_DNA"/>
</dbReference>
<evidence type="ECO:0000313" key="4">
    <source>
        <dbReference type="Proteomes" id="UP001250932"/>
    </source>
</evidence>
<dbReference type="RefSeq" id="WP_313832386.1">
    <property type="nucleotide sequence ID" value="NZ_JAQOUE010000001.1"/>
</dbReference>
<keyword evidence="4" id="KW-1185">Reference proteome</keyword>
<dbReference type="InterPro" id="IPR050570">
    <property type="entry name" value="Cell_wall_metabolism_enzyme"/>
</dbReference>
<proteinExistence type="predicted"/>
<feature type="transmembrane region" description="Helical" evidence="1">
    <location>
        <begin position="33"/>
        <end position="53"/>
    </location>
</feature>
<evidence type="ECO:0000313" key="3">
    <source>
        <dbReference type="EMBL" id="MDT7042032.1"/>
    </source>
</evidence>
<evidence type="ECO:0000256" key="1">
    <source>
        <dbReference type="SAM" id="Phobius"/>
    </source>
</evidence>
<dbReference type="Proteomes" id="UP001250932">
    <property type="component" value="Unassembled WGS sequence"/>
</dbReference>
<organism evidence="3 4">
    <name type="scientific">Candidatus Nitronereus thalassa</name>
    <dbReference type="NCBI Taxonomy" id="3020898"/>
    <lineage>
        <taxon>Bacteria</taxon>
        <taxon>Pseudomonadati</taxon>
        <taxon>Nitrospirota</taxon>
        <taxon>Nitrospiria</taxon>
        <taxon>Nitrospirales</taxon>
        <taxon>Nitrospiraceae</taxon>
        <taxon>Candidatus Nitronereus</taxon>
    </lineage>
</organism>
<keyword evidence="1" id="KW-0472">Membrane</keyword>
<feature type="domain" description="M23ase beta-sheet core" evidence="2">
    <location>
        <begin position="223"/>
        <end position="318"/>
    </location>
</feature>
<sequence length="324" mass="35760">MKTSDEAYTIMIFRGATTNPLRMRLRKVTMQRALVTAAVLIVVQLGIMAHYVVQTSQVSELNALRTEIVETRGQTRTFSSTIDDMKQRMLVMQELNRKLQTMFGLEPDSVEGIEVNGQGGEEFPYENAAYGEPGQSLDPSNLEDQAVTNKDTSQASLVVNIEQGLVWLDRQASREQQILDNLSETAGERVGRWAATPSIWPVKGHITSKFGPRISPFTGKKAFHSGLDIGSPRGREVKAPASGKVVVAAYDTRMGNFIRINHGYGIETTYGHLSKVLVKYGHQVQRGDVIGLVGSTGKFSTGPHLHYQVAINDKVVNPVQYILD</sequence>
<gene>
    <name evidence="3" type="ORF">PPG34_06675</name>
</gene>
<dbReference type="InterPro" id="IPR011055">
    <property type="entry name" value="Dup_hybrid_motif"/>
</dbReference>
<dbReference type="SUPFAM" id="SSF51261">
    <property type="entry name" value="Duplicated hybrid motif"/>
    <property type="match status" value="1"/>
</dbReference>
<name>A0ABU3K6N6_9BACT</name>